<reference evidence="3" key="3">
    <citation type="submission" date="2025-09" db="UniProtKB">
        <authorList>
            <consortium name="Ensembl"/>
        </authorList>
    </citation>
    <scope>IDENTIFICATION</scope>
</reference>
<evidence type="ECO:0000259" key="2">
    <source>
        <dbReference type="SMART" id="SM00651"/>
    </source>
</evidence>
<dbReference type="Proteomes" id="UP000007635">
    <property type="component" value="Chromosome IV"/>
</dbReference>
<feature type="compositionally biased region" description="Basic and acidic residues" evidence="1">
    <location>
        <begin position="250"/>
        <end position="261"/>
    </location>
</feature>
<feature type="compositionally biased region" description="Basic and acidic residues" evidence="1">
    <location>
        <begin position="1"/>
        <end position="15"/>
    </location>
</feature>
<evidence type="ECO:0000256" key="1">
    <source>
        <dbReference type="SAM" id="MobiDB-lite"/>
    </source>
</evidence>
<sequence>MEERERESAKSDVKETAASGVSTTPPPPGREAAPAAAAQREAGDGDADKTDVCSGNFDPLVALYAPAVPLPFPNIRGFNNVAAYESFMKGGRGRAKPENVEKRRRKAMKGVADPERIARLKKLIVNNPVSETGESSSGGGGGGRRRRQKPQKNVLTRMPLCKGSPMGELYRCVEERIRVKVHIRTFKGLRGVCSGFVVAFDKFWNMAMVDVDETYREPLLGEAFYHEKALTISRLFEKLKLQENPGEENPDARKKASERRPAKPGSPPEEQPGRGGAGTEAKAPGRPTRGSQKYGTVHTRHINQLFIRGENVLLVNPQPL</sequence>
<dbReference type="CDD" id="cd01739">
    <property type="entry name" value="LSm11_M"/>
    <property type="match status" value="1"/>
</dbReference>
<dbReference type="GeneID" id="120817544"/>
<dbReference type="GeneTree" id="ENSGT00390000012944"/>
<dbReference type="RefSeq" id="XP_040029820.1">
    <property type="nucleotide sequence ID" value="XM_040173886.1"/>
</dbReference>
<dbReference type="Ensembl" id="ENSGACT00000044016.1">
    <property type="protein sequence ID" value="ENSGACP00000028567.1"/>
    <property type="gene ID" value="ENSGACG00000018447.3"/>
</dbReference>
<dbReference type="InterPro" id="IPR010920">
    <property type="entry name" value="LSM_dom_sf"/>
</dbReference>
<reference evidence="3" key="2">
    <citation type="submission" date="2025-08" db="UniProtKB">
        <authorList>
            <consortium name="Ensembl"/>
        </authorList>
    </citation>
    <scope>IDENTIFICATION</scope>
</reference>
<feature type="region of interest" description="Disordered" evidence="1">
    <location>
        <begin position="1"/>
        <end position="51"/>
    </location>
</feature>
<dbReference type="InterPro" id="IPR039267">
    <property type="entry name" value="Lsm11"/>
</dbReference>
<protein>
    <submittedName>
        <fullName evidence="3">LSM11, U7 small nuclear RNA associated</fullName>
    </submittedName>
</protein>
<feature type="region of interest" description="Disordered" evidence="1">
    <location>
        <begin position="241"/>
        <end position="296"/>
    </location>
</feature>
<dbReference type="GO" id="GO:0005683">
    <property type="term" value="C:U7 snRNP"/>
    <property type="evidence" value="ECO:0007669"/>
    <property type="project" value="TreeGrafter"/>
</dbReference>
<feature type="compositionally biased region" description="Low complexity" evidence="1">
    <location>
        <begin position="30"/>
        <end position="40"/>
    </location>
</feature>
<dbReference type="InterPro" id="IPR034109">
    <property type="entry name" value="Lsm11_M"/>
</dbReference>
<dbReference type="PANTHER" id="PTHR21415">
    <property type="entry name" value="U7 SNRNA-ASSOCIATED SM-LIKE PROTEIN LSM11"/>
    <property type="match status" value="1"/>
</dbReference>
<proteinExistence type="predicted"/>
<evidence type="ECO:0000313" key="4">
    <source>
        <dbReference type="Proteomes" id="UP000007635"/>
    </source>
</evidence>
<dbReference type="Gene3D" id="2.30.30.100">
    <property type="match status" value="1"/>
</dbReference>
<dbReference type="InterPro" id="IPR001163">
    <property type="entry name" value="Sm_dom_euk/arc"/>
</dbReference>
<dbReference type="GO" id="GO:0071209">
    <property type="term" value="F:U7 snRNA binding"/>
    <property type="evidence" value="ECO:0007669"/>
    <property type="project" value="InterPro"/>
</dbReference>
<organism evidence="3 4">
    <name type="scientific">Gasterosteus aculeatus aculeatus</name>
    <name type="common">three-spined stickleback</name>
    <dbReference type="NCBI Taxonomy" id="481459"/>
    <lineage>
        <taxon>Eukaryota</taxon>
        <taxon>Metazoa</taxon>
        <taxon>Chordata</taxon>
        <taxon>Craniata</taxon>
        <taxon>Vertebrata</taxon>
        <taxon>Euteleostomi</taxon>
        <taxon>Actinopterygii</taxon>
        <taxon>Neopterygii</taxon>
        <taxon>Teleostei</taxon>
        <taxon>Neoteleostei</taxon>
        <taxon>Acanthomorphata</taxon>
        <taxon>Eupercaria</taxon>
        <taxon>Perciformes</taxon>
        <taxon>Cottioidei</taxon>
        <taxon>Gasterosteales</taxon>
        <taxon>Gasterosteidae</taxon>
        <taxon>Gasterosteus</taxon>
    </lineage>
</organism>
<dbReference type="GO" id="GO:0006398">
    <property type="term" value="P:mRNA 3'-end processing by stem-loop binding and cleavage"/>
    <property type="evidence" value="ECO:0007669"/>
    <property type="project" value="TreeGrafter"/>
</dbReference>
<reference evidence="3 4" key="1">
    <citation type="journal article" date="2021" name="G3 (Bethesda)">
        <title>Improved contiguity of the threespine stickleback genome using long-read sequencing.</title>
        <authorList>
            <person name="Nath S."/>
            <person name="Shaw D.E."/>
            <person name="White M.A."/>
        </authorList>
    </citation>
    <scope>NUCLEOTIDE SEQUENCE [LARGE SCALE GENOMIC DNA]</scope>
    <source>
        <strain evidence="3 4">Lake Benthic</strain>
    </source>
</reference>
<keyword evidence="4" id="KW-1185">Reference proteome</keyword>
<feature type="domain" description="Sm" evidence="2">
    <location>
        <begin position="171"/>
        <end position="317"/>
    </location>
</feature>
<accession>A0AAQ4NQ36</accession>
<name>A0AAQ4NQ36_GASAC</name>
<feature type="compositionally biased region" description="Basic and acidic residues" evidence="1">
    <location>
        <begin position="41"/>
        <end position="51"/>
    </location>
</feature>
<dbReference type="PANTHER" id="PTHR21415:SF1">
    <property type="entry name" value="U7 SNRNA-ASSOCIATED SM-LIKE PROTEIN LSM11"/>
    <property type="match status" value="1"/>
</dbReference>
<dbReference type="SMART" id="SM00651">
    <property type="entry name" value="Sm"/>
    <property type="match status" value="1"/>
</dbReference>
<feature type="region of interest" description="Disordered" evidence="1">
    <location>
        <begin position="128"/>
        <end position="157"/>
    </location>
</feature>
<dbReference type="AlphaFoldDB" id="A0AAQ4NQ36"/>
<evidence type="ECO:0000313" key="3">
    <source>
        <dbReference type="Ensembl" id="ENSGACP00000028567.1"/>
    </source>
</evidence>
<dbReference type="SUPFAM" id="SSF50182">
    <property type="entry name" value="Sm-like ribonucleoproteins"/>
    <property type="match status" value="1"/>
</dbReference>